<evidence type="ECO:0000256" key="7">
    <source>
        <dbReference type="ARBA" id="ARBA00022989"/>
    </source>
</evidence>
<dbReference type="PANTHER" id="PTHR10110:SF195">
    <property type="entry name" value="NA(+)_H(+) ANTIPORTER NHAS2"/>
    <property type="match status" value="1"/>
</dbReference>
<evidence type="ECO:0000256" key="2">
    <source>
        <dbReference type="ARBA" id="ARBA00007367"/>
    </source>
</evidence>
<feature type="transmembrane region" description="Helical" evidence="12">
    <location>
        <begin position="99"/>
        <end position="125"/>
    </location>
</feature>
<dbReference type="Gene3D" id="1.20.1530.20">
    <property type="match status" value="1"/>
</dbReference>
<dbReference type="InterPro" id="IPR006153">
    <property type="entry name" value="Cation/H_exchanger_TM"/>
</dbReference>
<feature type="transmembrane region" description="Helical" evidence="12">
    <location>
        <begin position="234"/>
        <end position="267"/>
    </location>
</feature>
<keyword evidence="5" id="KW-1003">Cell membrane</keyword>
<evidence type="ECO:0000259" key="13">
    <source>
        <dbReference type="Pfam" id="PF00999"/>
    </source>
</evidence>
<feature type="transmembrane region" description="Helical" evidence="12">
    <location>
        <begin position="199"/>
        <end position="222"/>
    </location>
</feature>
<dbReference type="Proteomes" id="UP001595792">
    <property type="component" value="Unassembled WGS sequence"/>
</dbReference>
<evidence type="ECO:0000313" key="15">
    <source>
        <dbReference type="Proteomes" id="UP001595792"/>
    </source>
</evidence>
<feature type="transmembrane region" description="Helical" evidence="12">
    <location>
        <begin position="28"/>
        <end position="49"/>
    </location>
</feature>
<comment type="similarity">
    <text evidence="2">Belongs to the monovalent cation:proton antiporter 1 (CPA1) transporter (TC 2.A.36) family.</text>
</comment>
<evidence type="ECO:0000256" key="1">
    <source>
        <dbReference type="ARBA" id="ARBA00004651"/>
    </source>
</evidence>
<dbReference type="Pfam" id="PF00999">
    <property type="entry name" value="Na_H_Exchanger"/>
    <property type="match status" value="1"/>
</dbReference>
<accession>A0ABV8NKX9</accession>
<keyword evidence="7 12" id="KW-1133">Transmembrane helix</keyword>
<feature type="transmembrane region" description="Helical" evidence="12">
    <location>
        <begin position="288"/>
        <end position="308"/>
    </location>
</feature>
<feature type="transmembrane region" description="Helical" evidence="12">
    <location>
        <begin position="351"/>
        <end position="371"/>
    </location>
</feature>
<feature type="transmembrane region" description="Helical" evidence="12">
    <location>
        <begin position="70"/>
        <end position="87"/>
    </location>
</feature>
<comment type="subcellular location">
    <subcellularLocation>
        <location evidence="1">Cell membrane</location>
        <topology evidence="1">Multi-pass membrane protein</topology>
    </subcellularLocation>
</comment>
<keyword evidence="6 12" id="KW-0812">Transmembrane</keyword>
<dbReference type="InterPro" id="IPR038770">
    <property type="entry name" value="Na+/solute_symporter_sf"/>
</dbReference>
<feature type="transmembrane region" description="Helical" evidence="12">
    <location>
        <begin position="314"/>
        <end position="339"/>
    </location>
</feature>
<dbReference type="RefSeq" id="WP_378959871.1">
    <property type="nucleotide sequence ID" value="NZ_JBHRXC010000016.1"/>
</dbReference>
<evidence type="ECO:0000256" key="9">
    <source>
        <dbReference type="ARBA" id="ARBA00023065"/>
    </source>
</evidence>
<protein>
    <submittedName>
        <fullName evidence="14">Cation:proton antiporter</fullName>
    </submittedName>
</protein>
<feature type="transmembrane region" description="Helical" evidence="12">
    <location>
        <begin position="377"/>
        <end position="397"/>
    </location>
</feature>
<comment type="caution">
    <text evidence="14">The sequence shown here is derived from an EMBL/GenBank/DDBJ whole genome shotgun (WGS) entry which is preliminary data.</text>
</comment>
<dbReference type="InterPro" id="IPR018422">
    <property type="entry name" value="Cation/H_exchanger_CPA1"/>
</dbReference>
<proteinExistence type="inferred from homology"/>
<reference evidence="15" key="1">
    <citation type="journal article" date="2019" name="Int. J. Syst. Evol. Microbiol.">
        <title>The Global Catalogue of Microorganisms (GCM) 10K type strain sequencing project: providing services to taxonomists for standard genome sequencing and annotation.</title>
        <authorList>
            <consortium name="The Broad Institute Genomics Platform"/>
            <consortium name="The Broad Institute Genome Sequencing Center for Infectious Disease"/>
            <person name="Wu L."/>
            <person name="Ma J."/>
        </authorList>
    </citation>
    <scope>NUCLEOTIDE SEQUENCE [LARGE SCALE GENOMIC DNA]</scope>
    <source>
        <strain evidence="15">CCM 8689</strain>
    </source>
</reference>
<name>A0ABV8NKX9_9SPHI</name>
<keyword evidence="4" id="KW-0050">Antiport</keyword>
<keyword evidence="11" id="KW-0739">Sodium transport</keyword>
<dbReference type="PANTHER" id="PTHR10110">
    <property type="entry name" value="SODIUM/HYDROGEN EXCHANGER"/>
    <property type="match status" value="1"/>
</dbReference>
<evidence type="ECO:0000256" key="8">
    <source>
        <dbReference type="ARBA" id="ARBA00023053"/>
    </source>
</evidence>
<organism evidence="14 15">
    <name type="scientific">Pedobacter jamesrossensis</name>
    <dbReference type="NCBI Taxonomy" id="1908238"/>
    <lineage>
        <taxon>Bacteria</taxon>
        <taxon>Pseudomonadati</taxon>
        <taxon>Bacteroidota</taxon>
        <taxon>Sphingobacteriia</taxon>
        <taxon>Sphingobacteriales</taxon>
        <taxon>Sphingobacteriaceae</taxon>
        <taxon>Pedobacter</taxon>
    </lineage>
</organism>
<evidence type="ECO:0000256" key="5">
    <source>
        <dbReference type="ARBA" id="ARBA00022475"/>
    </source>
</evidence>
<feature type="domain" description="Cation/H+ exchanger transmembrane" evidence="13">
    <location>
        <begin position="13"/>
        <end position="401"/>
    </location>
</feature>
<evidence type="ECO:0000256" key="6">
    <source>
        <dbReference type="ARBA" id="ARBA00022692"/>
    </source>
</evidence>
<keyword evidence="10 12" id="KW-0472">Membrane</keyword>
<gene>
    <name evidence="14" type="ORF">ACFOUY_07500</name>
</gene>
<evidence type="ECO:0000256" key="12">
    <source>
        <dbReference type="SAM" id="Phobius"/>
    </source>
</evidence>
<feature type="transmembrane region" description="Helical" evidence="12">
    <location>
        <begin position="132"/>
        <end position="153"/>
    </location>
</feature>
<evidence type="ECO:0000256" key="10">
    <source>
        <dbReference type="ARBA" id="ARBA00023136"/>
    </source>
</evidence>
<dbReference type="EMBL" id="JBHSBY010000034">
    <property type="protein sequence ID" value="MFC4196540.1"/>
    <property type="molecule type" value="Genomic_DNA"/>
</dbReference>
<sequence length="410" mass="44340">MDILTIITILILISAVFSYLNDRLIKLPRVIGLVTISIVVSMLILVLGKTTNGLTDTIKTLAQSIDFSKVLLNVMLGFLLFAGAFHFDYQKLKAQRLPVFLLSTLGVIISTGVFGALLYLVTFLLGIELPIIYCFLFGAIVSPTDPIAVTAILKTSKIPPRLNTIISGESLFNDGVGLMLFVIILGIANKSGSSSFGEILQLSVQEVGGGIIIGLILGYLGYQLMKSIQDFQTIFLISVALVLLISLIAGKFHASIPLAAVTAGLIVGNKSTDKTNIADQSLDKVWQLVNDLLNTILFVMIGLQMVVMPFLHEFWVIGLVSIIILLIARLVSIAVPVVVLLRKFNLGNLSILTWAGLRGGISLAMALTLPASPYRELILASCYFVVIFSIIFQGLTLKKVVAIAVRHKAE</sequence>
<evidence type="ECO:0000256" key="11">
    <source>
        <dbReference type="ARBA" id="ARBA00023201"/>
    </source>
</evidence>
<keyword evidence="9" id="KW-0406">Ion transport</keyword>
<keyword evidence="15" id="KW-1185">Reference proteome</keyword>
<keyword evidence="3" id="KW-0813">Transport</keyword>
<evidence type="ECO:0000256" key="3">
    <source>
        <dbReference type="ARBA" id="ARBA00022448"/>
    </source>
</evidence>
<evidence type="ECO:0000256" key="4">
    <source>
        <dbReference type="ARBA" id="ARBA00022449"/>
    </source>
</evidence>
<feature type="transmembrane region" description="Helical" evidence="12">
    <location>
        <begin position="165"/>
        <end position="187"/>
    </location>
</feature>
<evidence type="ECO:0000313" key="14">
    <source>
        <dbReference type="EMBL" id="MFC4196540.1"/>
    </source>
</evidence>
<keyword evidence="8" id="KW-0915">Sodium</keyword>